<feature type="compositionally biased region" description="Acidic residues" evidence="2">
    <location>
        <begin position="282"/>
        <end position="298"/>
    </location>
</feature>
<keyword evidence="5" id="KW-1185">Reference proteome</keyword>
<feature type="domain" description="XRCC4 coiled-coil" evidence="3">
    <location>
        <begin position="120"/>
        <end position="196"/>
    </location>
</feature>
<evidence type="ECO:0000256" key="2">
    <source>
        <dbReference type="SAM" id="MobiDB-lite"/>
    </source>
</evidence>
<dbReference type="SUPFAM" id="SSF58022">
    <property type="entry name" value="XRCC4, C-terminal oligomerization domain"/>
    <property type="match status" value="1"/>
</dbReference>
<name>A0A8H6N5A3_9PEZI</name>
<dbReference type="Gene3D" id="1.20.5.370">
    <property type="match status" value="1"/>
</dbReference>
<dbReference type="InterPro" id="IPR053962">
    <property type="entry name" value="XRCC4_CC"/>
</dbReference>
<comment type="caution">
    <text evidence="4">The sequence shown here is derived from an EMBL/GenBank/DDBJ whole genome shotgun (WGS) entry which is preliminary data.</text>
</comment>
<dbReference type="AlphaFoldDB" id="A0A8H6N5A3"/>
<reference evidence="4 5" key="1">
    <citation type="journal article" date="2020" name="Phytopathology">
        <title>Genome Sequence Resources of Colletotrichum truncatum, C. plurivorum, C. musicola, and C. sojae: Four Species Pathogenic to Soybean (Glycine max).</title>
        <authorList>
            <person name="Rogerio F."/>
            <person name="Boufleur T.R."/>
            <person name="Ciampi-Guillardi M."/>
            <person name="Sukno S.A."/>
            <person name="Thon M.R."/>
            <person name="Massola Junior N.S."/>
            <person name="Baroncelli R."/>
        </authorList>
    </citation>
    <scope>NUCLEOTIDE SEQUENCE [LARGE SCALE GENOMIC DNA]</scope>
    <source>
        <strain evidence="4 5">LFN0009</strain>
    </source>
</reference>
<feature type="compositionally biased region" description="Basic and acidic residues" evidence="2">
    <location>
        <begin position="261"/>
        <end position="274"/>
    </location>
</feature>
<organism evidence="4 5">
    <name type="scientific">Colletotrichum sojae</name>
    <dbReference type="NCBI Taxonomy" id="2175907"/>
    <lineage>
        <taxon>Eukaryota</taxon>
        <taxon>Fungi</taxon>
        <taxon>Dikarya</taxon>
        <taxon>Ascomycota</taxon>
        <taxon>Pezizomycotina</taxon>
        <taxon>Sordariomycetes</taxon>
        <taxon>Hypocreomycetidae</taxon>
        <taxon>Glomerellales</taxon>
        <taxon>Glomerellaceae</taxon>
        <taxon>Colletotrichum</taxon>
        <taxon>Colletotrichum orchidearum species complex</taxon>
    </lineage>
</organism>
<evidence type="ECO:0000259" key="3">
    <source>
        <dbReference type="Pfam" id="PF21924"/>
    </source>
</evidence>
<protein>
    <submittedName>
        <fullName evidence="4">Mitotic apparatus protein p62-like protein</fullName>
    </submittedName>
</protein>
<keyword evidence="1" id="KW-0175">Coiled coil</keyword>
<dbReference type="Proteomes" id="UP000652219">
    <property type="component" value="Unassembled WGS sequence"/>
</dbReference>
<dbReference type="InterPro" id="IPR014751">
    <property type="entry name" value="XRCC4-like_C"/>
</dbReference>
<accession>A0A8H6N5A3</accession>
<evidence type="ECO:0000313" key="5">
    <source>
        <dbReference type="Proteomes" id="UP000652219"/>
    </source>
</evidence>
<dbReference type="PANTHER" id="PTHR42067:SF1">
    <property type="entry name" value="MITOTIC APPARATUS PROTEIN P62"/>
    <property type="match status" value="1"/>
</dbReference>
<feature type="compositionally biased region" description="Pro residues" evidence="2">
    <location>
        <begin position="319"/>
        <end position="331"/>
    </location>
</feature>
<gene>
    <name evidence="4" type="ORF">CSOJ01_01078</name>
</gene>
<dbReference type="Pfam" id="PF21924">
    <property type="entry name" value="XRCC4_CC"/>
    <property type="match status" value="1"/>
</dbReference>
<feature type="coiled-coil region" evidence="1">
    <location>
        <begin position="137"/>
        <end position="178"/>
    </location>
</feature>
<evidence type="ECO:0000256" key="1">
    <source>
        <dbReference type="SAM" id="Coils"/>
    </source>
</evidence>
<sequence>MASGRVLRFPRSDKDGAFVIVQTTPTRSKALDVKLVATDGVEPYAISLRHDKIGSLRGEGSPLSDDEWLRIMTAVVQQEPIDGVEVIASLEDESTMILTIRKKGGEFMQRLGAIELSHSPREVIELYEWCGLSAQTANGAKEALASATAKVSRLEDTVRELKAQLEELTAAKQSDETELLEKFCDLLNEKKLKIRQQQRLLASVSADPGRQASPPVKQEPLTQEPTLRDAERAGTKAAGKSRAGKRKVAPAPVDDDDSDDGLEKMDVDEPKESAQVDSDQQTTEDEDETASEDDDDEPAAVPPAKRAPVKETPQVKGPAKPPPKEAPPPKRALPFGRKKQEAPKAPPPPEGSETESDDEL</sequence>
<dbReference type="EMBL" id="WIGN01000007">
    <property type="protein sequence ID" value="KAF6820010.1"/>
    <property type="molecule type" value="Genomic_DNA"/>
</dbReference>
<dbReference type="PANTHER" id="PTHR42067">
    <property type="entry name" value="YALI0C15378P"/>
    <property type="match status" value="1"/>
</dbReference>
<evidence type="ECO:0000313" key="4">
    <source>
        <dbReference type="EMBL" id="KAF6820010.1"/>
    </source>
</evidence>
<proteinExistence type="predicted"/>
<feature type="region of interest" description="Disordered" evidence="2">
    <location>
        <begin position="203"/>
        <end position="360"/>
    </location>
</feature>